<dbReference type="SUPFAM" id="SSF53448">
    <property type="entry name" value="Nucleotide-diphospho-sugar transferases"/>
    <property type="match status" value="1"/>
</dbReference>
<dbReference type="EC" id="2.4.-.-" evidence="2"/>
<reference evidence="2 3" key="1">
    <citation type="submission" date="2019-03" db="EMBL/GenBank/DDBJ databases">
        <title>New insights into Acidothiobacillus thiooxidans sulfur metabolism through coupled gene expression, solution geochemistry, microscopy and spectroscopy analyses.</title>
        <authorList>
            <person name="Camacho D."/>
            <person name="Frazao R."/>
            <person name="Fouillen A."/>
            <person name="Nanci A."/>
            <person name="Lang B.F."/>
            <person name="Apte S.C."/>
            <person name="Baron C."/>
            <person name="Warren L.A."/>
        </authorList>
    </citation>
    <scope>NUCLEOTIDE SEQUENCE [LARGE SCALE GENOMIC DNA]</scope>
    <source>
        <strain evidence="2 3">ATCC 19377</strain>
    </source>
</reference>
<dbReference type="AlphaFoldDB" id="A0A543Q4E3"/>
<evidence type="ECO:0000313" key="2">
    <source>
        <dbReference type="EMBL" id="TQN51197.1"/>
    </source>
</evidence>
<name>A0A543Q4E3_ACITH</name>
<feature type="domain" description="Glycosyltransferase 2-like" evidence="1">
    <location>
        <begin position="8"/>
        <end position="167"/>
    </location>
</feature>
<dbReference type="EMBL" id="SZUV01000001">
    <property type="protein sequence ID" value="TQN51197.1"/>
    <property type="molecule type" value="Genomic_DNA"/>
</dbReference>
<keyword evidence="2" id="KW-0328">Glycosyltransferase</keyword>
<proteinExistence type="predicted"/>
<organism evidence="2 3">
    <name type="scientific">Acidithiobacillus thiooxidans ATCC 19377</name>
    <dbReference type="NCBI Taxonomy" id="637390"/>
    <lineage>
        <taxon>Bacteria</taxon>
        <taxon>Pseudomonadati</taxon>
        <taxon>Pseudomonadota</taxon>
        <taxon>Acidithiobacillia</taxon>
        <taxon>Acidithiobacillales</taxon>
        <taxon>Acidithiobacillaceae</taxon>
        <taxon>Acidithiobacillus</taxon>
    </lineage>
</organism>
<evidence type="ECO:0000259" key="1">
    <source>
        <dbReference type="Pfam" id="PF00535"/>
    </source>
</evidence>
<gene>
    <name evidence="2" type="ORF">DLNHIDIE_01065</name>
</gene>
<dbReference type="PANTHER" id="PTHR22916">
    <property type="entry name" value="GLYCOSYLTRANSFERASE"/>
    <property type="match status" value="1"/>
</dbReference>
<dbReference type="Pfam" id="PF00535">
    <property type="entry name" value="Glycos_transf_2"/>
    <property type="match status" value="1"/>
</dbReference>
<dbReference type="RefSeq" id="WP_142087173.1">
    <property type="nucleotide sequence ID" value="NZ_SZUV01000001.1"/>
</dbReference>
<protein>
    <submittedName>
        <fullName evidence="2">Putative glycosyltransferase</fullName>
        <ecNumber evidence="2">2.4.-.-</ecNumber>
    </submittedName>
</protein>
<comment type="caution">
    <text evidence="2">The sequence shown here is derived from an EMBL/GenBank/DDBJ whole genome shotgun (WGS) entry which is preliminary data.</text>
</comment>
<sequence>MQNKYRISIAMATYNGAMYLREQLDSIAQQELLPYELVITDDLSSDSTFDIVDNFSSTAPFPVRFYRNDKKQGVTENFFRAANLCEGEIIAFCDQDDVWLPGKLARCSEVLENESVLLCIHSAELIDKDNNLIGRKWPHYDTHTVKPSNNDNLWYDTYPGFSMVFKKKLLYLIPTIKEFGPYLSTMWYHDSYIAFLAVNLGNVVFLSDILALYRQHGQNTCGALPDLLFSEKILKSLDSTVKHYDDLARQAEEEVVILLSLAPNLSVCACFNANICAARKRRLGIALKRRSLLYDHKNLIESINFFISLLLNGGYCRITKGGLGAKGLIKDFIYNFAPWLIKYFLIINSKNS</sequence>
<evidence type="ECO:0000313" key="3">
    <source>
        <dbReference type="Proteomes" id="UP000315403"/>
    </source>
</evidence>
<dbReference type="Proteomes" id="UP000315403">
    <property type="component" value="Unassembled WGS sequence"/>
</dbReference>
<dbReference type="Gene3D" id="3.90.550.10">
    <property type="entry name" value="Spore Coat Polysaccharide Biosynthesis Protein SpsA, Chain A"/>
    <property type="match status" value="1"/>
</dbReference>
<dbReference type="InterPro" id="IPR001173">
    <property type="entry name" value="Glyco_trans_2-like"/>
</dbReference>
<accession>A0A543Q4E3</accession>
<dbReference type="PANTHER" id="PTHR22916:SF3">
    <property type="entry name" value="UDP-GLCNAC:BETAGAL BETA-1,3-N-ACETYLGLUCOSAMINYLTRANSFERASE-LIKE PROTEIN 1"/>
    <property type="match status" value="1"/>
</dbReference>
<dbReference type="CDD" id="cd04196">
    <property type="entry name" value="GT_2_like_d"/>
    <property type="match status" value="1"/>
</dbReference>
<dbReference type="InterPro" id="IPR029044">
    <property type="entry name" value="Nucleotide-diphossugar_trans"/>
</dbReference>
<keyword evidence="2" id="KW-0808">Transferase</keyword>
<dbReference type="GO" id="GO:0016758">
    <property type="term" value="F:hexosyltransferase activity"/>
    <property type="evidence" value="ECO:0007669"/>
    <property type="project" value="UniProtKB-ARBA"/>
</dbReference>